<evidence type="ECO:0000313" key="2">
    <source>
        <dbReference type="Proteomes" id="UP000188246"/>
    </source>
</evidence>
<proteinExistence type="predicted"/>
<evidence type="ECO:0000313" key="1">
    <source>
        <dbReference type="EMBL" id="AQP53922.1"/>
    </source>
</evidence>
<keyword evidence="2" id="KW-1185">Reference proteome</keyword>
<dbReference type="AlphaFoldDB" id="A0A1Q2D6G0"/>
<accession>A0A1Q2D6G0</accession>
<dbReference type="OrthoDB" id="9927634at2"/>
<dbReference type="EMBL" id="CP019609">
    <property type="protein sequence ID" value="AQP53922.1"/>
    <property type="molecule type" value="Genomic_DNA"/>
</dbReference>
<sequence length="89" mass="10851">MYNLVLLFLAIVVLTVGMWWLGYYQQRVLGIIYSLGNLGVMVYLLQNRYQSFDRGERIFIWLFVIGWLIFLMDLWRKGRRERRNRQSVD</sequence>
<gene>
    <name evidence="1" type="ORF">BW732_06610</name>
</gene>
<reference evidence="1 2" key="1">
    <citation type="journal article" date="2010" name="Int. J. Syst. Evol. Microbiol.">
        <title>Vagococcus penaei sp. nov., isolated from spoilage microbiota of cooked shrimp (Penaeus vannamei).</title>
        <authorList>
            <person name="Jaffres E."/>
            <person name="Prevost H."/>
            <person name="Rossero A."/>
            <person name="Joffraud J.J."/>
            <person name="Dousset X."/>
        </authorList>
    </citation>
    <scope>NUCLEOTIDE SEQUENCE [LARGE SCALE GENOMIC DNA]</scope>
    <source>
        <strain evidence="1 2">CD276</strain>
    </source>
</reference>
<organism evidence="1 2">
    <name type="scientific">Vagococcus penaei</name>
    <dbReference type="NCBI Taxonomy" id="633807"/>
    <lineage>
        <taxon>Bacteria</taxon>
        <taxon>Bacillati</taxon>
        <taxon>Bacillota</taxon>
        <taxon>Bacilli</taxon>
        <taxon>Lactobacillales</taxon>
        <taxon>Enterococcaceae</taxon>
        <taxon>Vagococcus</taxon>
    </lineage>
</organism>
<dbReference type="STRING" id="633807.BW732_06610"/>
<dbReference type="KEGG" id="vpi:BW732_06610"/>
<dbReference type="Proteomes" id="UP000188246">
    <property type="component" value="Chromosome"/>
</dbReference>
<protein>
    <submittedName>
        <fullName evidence="1">Uncharacterized protein</fullName>
    </submittedName>
</protein>
<dbReference type="RefSeq" id="WP_077275998.1">
    <property type="nucleotide sequence ID" value="NZ_CP019609.1"/>
</dbReference>
<name>A0A1Q2D6G0_9ENTE</name>